<feature type="region of interest" description="Disordered" evidence="1">
    <location>
        <begin position="1"/>
        <end position="21"/>
    </location>
</feature>
<protein>
    <submittedName>
        <fullName evidence="2">Uncharacterized protein</fullName>
    </submittedName>
</protein>
<evidence type="ECO:0000313" key="2">
    <source>
        <dbReference type="EMBL" id="CAB4155931.1"/>
    </source>
</evidence>
<reference evidence="2" key="1">
    <citation type="submission" date="2020-04" db="EMBL/GenBank/DDBJ databases">
        <authorList>
            <person name="Chiriac C."/>
            <person name="Salcher M."/>
            <person name="Ghai R."/>
            <person name="Kavagutti S V."/>
        </authorList>
    </citation>
    <scope>NUCLEOTIDE SEQUENCE</scope>
</reference>
<proteinExistence type="predicted"/>
<feature type="region of interest" description="Disordered" evidence="1">
    <location>
        <begin position="50"/>
        <end position="80"/>
    </location>
</feature>
<name>A0A6J5NEI3_9CAUD</name>
<sequence length="306" mass="33034">MAGEITIPAKDPNDGTSWETGDTVVKAGVTFTRQSNGTWKAPVSVTLTRDSEGNFTGKLTPEQQKAPSTGGSSTASTADGEALTPAQIEAKLRDEALIVSSSNTGLPEGMATSSSYDLTTQPRYILTTMEPRKREEILRELYLRGGYQGQKRGNGISNSDISAFQDYLNYANIMGVDYEKALYLYKDQNPVNPYLQAGGGGGGRKAPRQVTNPADLKAVFKKASQDLLGRAIDDNVAEQFVQSFQNQQLQQQTQLETQSGGVVAQAPDAGVAAEKMIERRFGEEVRVQNAANLGNIMDKMIKGLAR</sequence>
<accession>A0A6J5NEI3</accession>
<organism evidence="2">
    <name type="scientific">uncultured Caudovirales phage</name>
    <dbReference type="NCBI Taxonomy" id="2100421"/>
    <lineage>
        <taxon>Viruses</taxon>
        <taxon>Duplodnaviria</taxon>
        <taxon>Heunggongvirae</taxon>
        <taxon>Uroviricota</taxon>
        <taxon>Caudoviricetes</taxon>
        <taxon>Peduoviridae</taxon>
        <taxon>Maltschvirus</taxon>
        <taxon>Maltschvirus maltsch</taxon>
    </lineage>
</organism>
<evidence type="ECO:0000256" key="1">
    <source>
        <dbReference type="SAM" id="MobiDB-lite"/>
    </source>
</evidence>
<feature type="compositionally biased region" description="Low complexity" evidence="1">
    <location>
        <begin position="66"/>
        <end position="80"/>
    </location>
</feature>
<dbReference type="EMBL" id="LR796641">
    <property type="protein sequence ID" value="CAB4155931.1"/>
    <property type="molecule type" value="Genomic_DNA"/>
</dbReference>
<gene>
    <name evidence="2" type="ORF">UFOVP668_26</name>
</gene>